<sequence>MKVDAFTLPTPPAPGKKPLVMVAKRYTSSHQTTPRSGVTLLMLHGLGQHKEQWEPVMESLYALQVQSESGAEPQAVREAWAFDWQSHGESAVLNEEALKDGPASASMDRWAAAIASFINSDHVRGHQLVGIGYSMVTTRFFDTCPYVGIVLIEPSLMDPELWDTHTEINAAFEGVTNSVKHRRNSWESKEAAYQLISGRPPWTSYDPRVAKLFVEYAMTTSKDKDGKACVIRSCPSMHEAMAFQFSLQQSFDGAEQMSKLSGIVPIHAILAETHGFMPQAIFDCSLDMNKGRKAASITRVPGTSHTIMQEVPDALGSIILRLARDIIIMSASPQVHVRGRL</sequence>
<name>A0AAD6VQW0_9AGAR</name>
<evidence type="ECO:0000313" key="3">
    <source>
        <dbReference type="Proteomes" id="UP001219525"/>
    </source>
</evidence>
<gene>
    <name evidence="2" type="ORF">GGX14DRAFT_560059</name>
</gene>
<dbReference type="EMBL" id="JARJCW010000010">
    <property type="protein sequence ID" value="KAJ7220246.1"/>
    <property type="molecule type" value="Genomic_DNA"/>
</dbReference>
<dbReference type="AlphaFoldDB" id="A0AAD6VQW0"/>
<keyword evidence="2" id="KW-0378">Hydrolase</keyword>
<dbReference type="Proteomes" id="UP001219525">
    <property type="component" value="Unassembled WGS sequence"/>
</dbReference>
<dbReference type="GO" id="GO:0016787">
    <property type="term" value="F:hydrolase activity"/>
    <property type="evidence" value="ECO:0007669"/>
    <property type="project" value="UniProtKB-KW"/>
</dbReference>
<dbReference type="InterPro" id="IPR000073">
    <property type="entry name" value="AB_hydrolase_1"/>
</dbReference>
<dbReference type="Pfam" id="PF12697">
    <property type="entry name" value="Abhydrolase_6"/>
    <property type="match status" value="1"/>
</dbReference>
<feature type="domain" description="AB hydrolase-1" evidence="1">
    <location>
        <begin position="40"/>
        <end position="315"/>
    </location>
</feature>
<keyword evidence="3" id="KW-1185">Reference proteome</keyword>
<dbReference type="SUPFAM" id="SSF53474">
    <property type="entry name" value="alpha/beta-Hydrolases"/>
    <property type="match status" value="1"/>
</dbReference>
<accession>A0AAD6VQW0</accession>
<protein>
    <submittedName>
        <fullName evidence="2">Alpha/beta hydrolase fold-1</fullName>
    </submittedName>
</protein>
<organism evidence="2 3">
    <name type="scientific">Mycena pura</name>
    <dbReference type="NCBI Taxonomy" id="153505"/>
    <lineage>
        <taxon>Eukaryota</taxon>
        <taxon>Fungi</taxon>
        <taxon>Dikarya</taxon>
        <taxon>Basidiomycota</taxon>
        <taxon>Agaricomycotina</taxon>
        <taxon>Agaricomycetes</taxon>
        <taxon>Agaricomycetidae</taxon>
        <taxon>Agaricales</taxon>
        <taxon>Marasmiineae</taxon>
        <taxon>Mycenaceae</taxon>
        <taxon>Mycena</taxon>
    </lineage>
</organism>
<dbReference type="InterPro" id="IPR029058">
    <property type="entry name" value="AB_hydrolase_fold"/>
</dbReference>
<evidence type="ECO:0000313" key="2">
    <source>
        <dbReference type="EMBL" id="KAJ7220246.1"/>
    </source>
</evidence>
<proteinExistence type="predicted"/>
<reference evidence="2" key="1">
    <citation type="submission" date="2023-03" db="EMBL/GenBank/DDBJ databases">
        <title>Massive genome expansion in bonnet fungi (Mycena s.s.) driven by repeated elements and novel gene families across ecological guilds.</title>
        <authorList>
            <consortium name="Lawrence Berkeley National Laboratory"/>
            <person name="Harder C.B."/>
            <person name="Miyauchi S."/>
            <person name="Viragh M."/>
            <person name="Kuo A."/>
            <person name="Thoen E."/>
            <person name="Andreopoulos B."/>
            <person name="Lu D."/>
            <person name="Skrede I."/>
            <person name="Drula E."/>
            <person name="Henrissat B."/>
            <person name="Morin E."/>
            <person name="Kohler A."/>
            <person name="Barry K."/>
            <person name="LaButti K."/>
            <person name="Morin E."/>
            <person name="Salamov A."/>
            <person name="Lipzen A."/>
            <person name="Mereny Z."/>
            <person name="Hegedus B."/>
            <person name="Baldrian P."/>
            <person name="Stursova M."/>
            <person name="Weitz H."/>
            <person name="Taylor A."/>
            <person name="Grigoriev I.V."/>
            <person name="Nagy L.G."/>
            <person name="Martin F."/>
            <person name="Kauserud H."/>
        </authorList>
    </citation>
    <scope>NUCLEOTIDE SEQUENCE</scope>
    <source>
        <strain evidence="2">9144</strain>
    </source>
</reference>
<dbReference type="Gene3D" id="3.40.50.1820">
    <property type="entry name" value="alpha/beta hydrolase"/>
    <property type="match status" value="1"/>
</dbReference>
<evidence type="ECO:0000259" key="1">
    <source>
        <dbReference type="Pfam" id="PF12697"/>
    </source>
</evidence>
<comment type="caution">
    <text evidence="2">The sequence shown here is derived from an EMBL/GenBank/DDBJ whole genome shotgun (WGS) entry which is preliminary data.</text>
</comment>